<accession>A0A8X6LW84</accession>
<protein>
    <submittedName>
        <fullName evidence="1">Uncharacterized protein</fullName>
    </submittedName>
</protein>
<proteinExistence type="predicted"/>
<keyword evidence="2" id="KW-1185">Reference proteome</keyword>
<reference evidence="1" key="1">
    <citation type="submission" date="2020-07" db="EMBL/GenBank/DDBJ databases">
        <title>Multicomponent nature underlies the extraordinary mechanical properties of spider dragline silk.</title>
        <authorList>
            <person name="Kono N."/>
            <person name="Nakamura H."/>
            <person name="Mori M."/>
            <person name="Yoshida Y."/>
            <person name="Ohtoshi R."/>
            <person name="Malay A.D."/>
            <person name="Moran D.A.P."/>
            <person name="Tomita M."/>
            <person name="Numata K."/>
            <person name="Arakawa K."/>
        </authorList>
    </citation>
    <scope>NUCLEOTIDE SEQUENCE</scope>
</reference>
<evidence type="ECO:0000313" key="2">
    <source>
        <dbReference type="Proteomes" id="UP000887116"/>
    </source>
</evidence>
<dbReference type="OrthoDB" id="10478045at2759"/>
<gene>
    <name evidence="1" type="ORF">TNCT_40581</name>
</gene>
<evidence type="ECO:0000313" key="1">
    <source>
        <dbReference type="EMBL" id="GFR22942.1"/>
    </source>
</evidence>
<sequence length="103" mass="12108">MFILDKHCCQAVLRKIPHGWLIMSSSVSCPALRQSFVSQQCLFANDSHIYILLEENKKLQLSMVKKRNSVVACQRMQSHLQVFIERVHIFFSERGIMFGIYRY</sequence>
<name>A0A8X6LW84_TRICU</name>
<dbReference type="Proteomes" id="UP000887116">
    <property type="component" value="Unassembled WGS sequence"/>
</dbReference>
<dbReference type="EMBL" id="BMAO01028239">
    <property type="protein sequence ID" value="GFR22942.1"/>
    <property type="molecule type" value="Genomic_DNA"/>
</dbReference>
<dbReference type="AlphaFoldDB" id="A0A8X6LW84"/>
<dbReference type="PROSITE" id="PS51257">
    <property type="entry name" value="PROKAR_LIPOPROTEIN"/>
    <property type="match status" value="1"/>
</dbReference>
<organism evidence="1 2">
    <name type="scientific">Trichonephila clavata</name>
    <name type="common">Joro spider</name>
    <name type="synonym">Nephila clavata</name>
    <dbReference type="NCBI Taxonomy" id="2740835"/>
    <lineage>
        <taxon>Eukaryota</taxon>
        <taxon>Metazoa</taxon>
        <taxon>Ecdysozoa</taxon>
        <taxon>Arthropoda</taxon>
        <taxon>Chelicerata</taxon>
        <taxon>Arachnida</taxon>
        <taxon>Araneae</taxon>
        <taxon>Araneomorphae</taxon>
        <taxon>Entelegynae</taxon>
        <taxon>Araneoidea</taxon>
        <taxon>Nephilidae</taxon>
        <taxon>Trichonephila</taxon>
    </lineage>
</organism>
<comment type="caution">
    <text evidence="1">The sequence shown here is derived from an EMBL/GenBank/DDBJ whole genome shotgun (WGS) entry which is preliminary data.</text>
</comment>